<organism evidence="2 3">
    <name type="scientific">Flavobacterium lipolyticum</name>
    <dbReference type="NCBI Taxonomy" id="2893754"/>
    <lineage>
        <taxon>Bacteria</taxon>
        <taxon>Pseudomonadati</taxon>
        <taxon>Bacteroidota</taxon>
        <taxon>Flavobacteriia</taxon>
        <taxon>Flavobacteriales</taxon>
        <taxon>Flavobacteriaceae</taxon>
        <taxon>Flavobacterium</taxon>
    </lineage>
</organism>
<dbReference type="RefSeq" id="WP_230001112.1">
    <property type="nucleotide sequence ID" value="NZ_JAJJMN010000002.1"/>
</dbReference>
<feature type="compositionally biased region" description="Polar residues" evidence="1">
    <location>
        <begin position="1"/>
        <end position="10"/>
    </location>
</feature>
<feature type="region of interest" description="Disordered" evidence="1">
    <location>
        <begin position="1"/>
        <end position="32"/>
    </location>
</feature>
<name>A0ABS8M699_9FLAO</name>
<accession>A0ABS8M699</accession>
<reference evidence="2" key="1">
    <citation type="submission" date="2021-11" db="EMBL/GenBank/DDBJ databases">
        <title>Description of novel Flavobacterium species.</title>
        <authorList>
            <person name="Saticioglu I.B."/>
            <person name="Ay H."/>
            <person name="Altun S."/>
            <person name="Duman M."/>
        </authorList>
    </citation>
    <scope>NUCLEOTIDE SEQUENCE</scope>
    <source>
        <strain evidence="2">F-126</strain>
    </source>
</reference>
<protein>
    <submittedName>
        <fullName evidence="2">Uncharacterized protein</fullName>
    </submittedName>
</protein>
<gene>
    <name evidence="2" type="ORF">LNQ34_20870</name>
</gene>
<evidence type="ECO:0000313" key="2">
    <source>
        <dbReference type="EMBL" id="MCC9020224.1"/>
    </source>
</evidence>
<evidence type="ECO:0000256" key="1">
    <source>
        <dbReference type="SAM" id="MobiDB-lite"/>
    </source>
</evidence>
<sequence length="45" mass="4565">MSLRSQETLQSGVPGSSGAGGSGSPPPGSTGILWSSLYLYRNPAR</sequence>
<dbReference type="EMBL" id="JAJJMN010000002">
    <property type="protein sequence ID" value="MCC9020224.1"/>
    <property type="molecule type" value="Genomic_DNA"/>
</dbReference>
<comment type="caution">
    <text evidence="2">The sequence shown here is derived from an EMBL/GenBank/DDBJ whole genome shotgun (WGS) entry which is preliminary data.</text>
</comment>
<evidence type="ECO:0000313" key="3">
    <source>
        <dbReference type="Proteomes" id="UP001430700"/>
    </source>
</evidence>
<proteinExistence type="predicted"/>
<keyword evidence="3" id="KW-1185">Reference proteome</keyword>
<dbReference type="Proteomes" id="UP001430700">
    <property type="component" value="Unassembled WGS sequence"/>
</dbReference>